<protein>
    <submittedName>
        <fullName evidence="1">Uncharacterized protein</fullName>
    </submittedName>
</protein>
<reference evidence="1" key="1">
    <citation type="submission" date="2022-04" db="EMBL/GenBank/DDBJ databases">
        <title>Genome of the entomopathogenic fungus Entomophthora muscae.</title>
        <authorList>
            <person name="Elya C."/>
            <person name="Lovett B.R."/>
            <person name="Lee E."/>
            <person name="Macias A.M."/>
            <person name="Hajek A.E."/>
            <person name="De Bivort B.L."/>
            <person name="Kasson M.T."/>
            <person name="De Fine Licht H.H."/>
            <person name="Stajich J.E."/>
        </authorList>
    </citation>
    <scope>NUCLEOTIDE SEQUENCE</scope>
    <source>
        <strain evidence="1">Berkeley</strain>
    </source>
</reference>
<name>A0ACC2U2C2_9FUNG</name>
<comment type="caution">
    <text evidence="1">The sequence shown here is derived from an EMBL/GenBank/DDBJ whole genome shotgun (WGS) entry which is preliminary data.</text>
</comment>
<proteinExistence type="predicted"/>
<sequence>MRLYRKFMREAVISSVLHHTHCGVTYDVGFHNGHLALVMEHYPMNFVQLVNSGKAPALRLNHHFRQLIAAVHYLHENGIVHRDLKLENLCLSRSNNLKLVDFGNAMLFEPPRAALCSDVVGTDRYIAPELLLGGTYDAIRSDMWSLGILYLAMLLRKLPWPLPHRDQPTYQEFLRSPTKFISQFHPWGLDFIPREIVVKMLDPCPETRLTIAQLMDTPWFNEMMTLSS</sequence>
<evidence type="ECO:0000313" key="1">
    <source>
        <dbReference type="EMBL" id="KAJ9080953.1"/>
    </source>
</evidence>
<dbReference type="Proteomes" id="UP001165960">
    <property type="component" value="Unassembled WGS sequence"/>
</dbReference>
<gene>
    <name evidence="1" type="ORF">DSO57_1019486</name>
</gene>
<accession>A0ACC2U2C2</accession>
<dbReference type="EMBL" id="QTSX02001508">
    <property type="protein sequence ID" value="KAJ9080953.1"/>
    <property type="molecule type" value="Genomic_DNA"/>
</dbReference>
<organism evidence="1 2">
    <name type="scientific">Entomophthora muscae</name>
    <dbReference type="NCBI Taxonomy" id="34485"/>
    <lineage>
        <taxon>Eukaryota</taxon>
        <taxon>Fungi</taxon>
        <taxon>Fungi incertae sedis</taxon>
        <taxon>Zoopagomycota</taxon>
        <taxon>Entomophthoromycotina</taxon>
        <taxon>Entomophthoromycetes</taxon>
        <taxon>Entomophthorales</taxon>
        <taxon>Entomophthoraceae</taxon>
        <taxon>Entomophthora</taxon>
    </lineage>
</organism>
<keyword evidence="2" id="KW-1185">Reference proteome</keyword>
<evidence type="ECO:0000313" key="2">
    <source>
        <dbReference type="Proteomes" id="UP001165960"/>
    </source>
</evidence>